<comment type="caution">
    <text evidence="1">The sequence shown here is derived from an EMBL/GenBank/DDBJ whole genome shotgun (WGS) entry which is preliminary data.</text>
</comment>
<dbReference type="PATRIC" id="fig|55758.3.peg.1230"/>
<evidence type="ECO:0000313" key="2">
    <source>
        <dbReference type="Proteomes" id="UP000077066"/>
    </source>
</evidence>
<evidence type="ECO:0000313" key="1">
    <source>
        <dbReference type="EMBL" id="KZX12670.1"/>
    </source>
</evidence>
<keyword evidence="2" id="KW-1185">Reference proteome</keyword>
<accession>A0A162FNF1</accession>
<name>A0A162FNF1_9EURY</name>
<sequence>MECRRCGFEFDEKKSGQSCKGCEKSNCNVVHCPNCGYGNSPAYEEEFGFIISLKEKLGLK</sequence>
<proteinExistence type="predicted"/>
<dbReference type="Proteomes" id="UP000077066">
    <property type="component" value="Unassembled WGS sequence"/>
</dbReference>
<dbReference type="EMBL" id="LWMT01000225">
    <property type="protein sequence ID" value="KZX12670.1"/>
    <property type="molecule type" value="Genomic_DNA"/>
</dbReference>
<dbReference type="RefSeq" id="WP_066972254.1">
    <property type="nucleotide sequence ID" value="NZ_LWMT01000225.1"/>
</dbReference>
<organism evidence="1 2">
    <name type="scientific">Methanobrevibacter filiformis</name>
    <dbReference type="NCBI Taxonomy" id="55758"/>
    <lineage>
        <taxon>Archaea</taxon>
        <taxon>Methanobacteriati</taxon>
        <taxon>Methanobacteriota</taxon>
        <taxon>Methanomada group</taxon>
        <taxon>Methanobacteria</taxon>
        <taxon>Methanobacteriales</taxon>
        <taxon>Methanobacteriaceae</taxon>
        <taxon>Methanobrevibacter</taxon>
    </lineage>
</organism>
<dbReference type="AlphaFoldDB" id="A0A162FNF1"/>
<gene>
    <name evidence="1" type="ORF">MBFIL_10700</name>
</gene>
<dbReference type="OrthoDB" id="81902at2157"/>
<reference evidence="1 2" key="1">
    <citation type="submission" date="2016-04" db="EMBL/GenBank/DDBJ databases">
        <title>Genome sequence of Methanobrevibacter filiformis DSM 11501.</title>
        <authorList>
            <person name="Poehlein A."/>
            <person name="Seedorf H."/>
            <person name="Daniel R."/>
        </authorList>
    </citation>
    <scope>NUCLEOTIDE SEQUENCE [LARGE SCALE GENOMIC DNA]</scope>
    <source>
        <strain evidence="1 2">DSM 11501</strain>
    </source>
</reference>
<protein>
    <submittedName>
        <fullName evidence="1">Uncharacterized protein</fullName>
    </submittedName>
</protein>